<gene>
    <name evidence="2" type="ORF">DYBT9275_02485</name>
</gene>
<keyword evidence="3" id="KW-1185">Reference proteome</keyword>
<organism evidence="2 3">
    <name type="scientific">Dyadobacter helix</name>
    <dbReference type="NCBI Taxonomy" id="2822344"/>
    <lineage>
        <taxon>Bacteria</taxon>
        <taxon>Pseudomonadati</taxon>
        <taxon>Bacteroidota</taxon>
        <taxon>Cytophagia</taxon>
        <taxon>Cytophagales</taxon>
        <taxon>Spirosomataceae</taxon>
        <taxon>Dyadobacter</taxon>
    </lineage>
</organism>
<keyword evidence="1" id="KW-0732">Signal</keyword>
<dbReference type="EMBL" id="CAJRAF010000002">
    <property type="protein sequence ID" value="CAG5000546.1"/>
    <property type="molecule type" value="Genomic_DNA"/>
</dbReference>
<sequence>MKLSGIIAKTFFASAMLLTSTSIFAQVKIGTNPTAIEAASNLEVEASTAGRKVKVDKTTGQLTIKDGTEGSNKVLFSDAVGGSSWKKLKLMEIFSFTQVSGIQLVVPVGNSLCQDGSINPPACAKDLNLNGSFNIHESTSDVVLETLSIYTSIGNVAGSKNQFTLMLYVDKTTPGVFESVGYTLETSSTVGCNAKSVGLKAVLKDLPVRATPYQVKTFVGPWSNDGQFAAVVGLGKAAVEAAPSVSPCGTSPAEGNNKLTITVIQ</sequence>
<name>A0A916JC77_9BACT</name>
<dbReference type="RefSeq" id="WP_215239116.1">
    <property type="nucleotide sequence ID" value="NZ_CAJRAF010000002.1"/>
</dbReference>
<evidence type="ECO:0000313" key="2">
    <source>
        <dbReference type="EMBL" id="CAG5000546.1"/>
    </source>
</evidence>
<protein>
    <submittedName>
        <fullName evidence="2">Uncharacterized protein</fullName>
    </submittedName>
</protein>
<accession>A0A916JC77</accession>
<feature type="signal peptide" evidence="1">
    <location>
        <begin position="1"/>
        <end position="25"/>
    </location>
</feature>
<dbReference type="Proteomes" id="UP000680038">
    <property type="component" value="Unassembled WGS sequence"/>
</dbReference>
<evidence type="ECO:0000313" key="3">
    <source>
        <dbReference type="Proteomes" id="UP000680038"/>
    </source>
</evidence>
<reference evidence="2" key="1">
    <citation type="submission" date="2021-04" db="EMBL/GenBank/DDBJ databases">
        <authorList>
            <person name="Rodrigo-Torres L."/>
            <person name="Arahal R. D."/>
            <person name="Lucena T."/>
        </authorList>
    </citation>
    <scope>NUCLEOTIDE SEQUENCE</scope>
    <source>
        <strain evidence="2">CECT 9275</strain>
    </source>
</reference>
<comment type="caution">
    <text evidence="2">The sequence shown here is derived from an EMBL/GenBank/DDBJ whole genome shotgun (WGS) entry which is preliminary data.</text>
</comment>
<dbReference type="AlphaFoldDB" id="A0A916JC77"/>
<evidence type="ECO:0000256" key="1">
    <source>
        <dbReference type="SAM" id="SignalP"/>
    </source>
</evidence>
<feature type="chain" id="PRO_5037680348" evidence="1">
    <location>
        <begin position="26"/>
        <end position="265"/>
    </location>
</feature>
<proteinExistence type="predicted"/>